<proteinExistence type="predicted"/>
<evidence type="ECO:0000313" key="3">
    <source>
        <dbReference type="Proteomes" id="UP001519272"/>
    </source>
</evidence>
<keyword evidence="2" id="KW-0645">Protease</keyword>
<dbReference type="GO" id="GO:0009002">
    <property type="term" value="F:serine-type D-Ala-D-Ala carboxypeptidase activity"/>
    <property type="evidence" value="ECO:0007669"/>
    <property type="project" value="UniProtKB-EC"/>
</dbReference>
<accession>A0ABS4FRZ7</accession>
<keyword evidence="2" id="KW-0378">Hydrolase</keyword>
<dbReference type="Proteomes" id="UP001519272">
    <property type="component" value="Unassembled WGS sequence"/>
</dbReference>
<comment type="caution">
    <text evidence="2">The sequence shown here is derived from an EMBL/GenBank/DDBJ whole genome shotgun (WGS) entry which is preliminary data.</text>
</comment>
<dbReference type="PANTHER" id="PTHR34385:SF1">
    <property type="entry name" value="PEPTIDOGLYCAN L-ALANYL-D-GLUTAMATE ENDOPEPTIDASE CWLK"/>
    <property type="match status" value="1"/>
</dbReference>
<dbReference type="InterPro" id="IPR003709">
    <property type="entry name" value="VanY-like_core_dom"/>
</dbReference>
<reference evidence="2 3" key="1">
    <citation type="submission" date="2021-03" db="EMBL/GenBank/DDBJ databases">
        <title>Genomic Encyclopedia of Type Strains, Phase IV (KMG-IV): sequencing the most valuable type-strain genomes for metagenomic binning, comparative biology and taxonomic classification.</title>
        <authorList>
            <person name="Goeker M."/>
        </authorList>
    </citation>
    <scope>NUCLEOTIDE SEQUENCE [LARGE SCALE GENOMIC DNA]</scope>
    <source>
        <strain evidence="2 3">DSM 14349</strain>
    </source>
</reference>
<dbReference type="InterPro" id="IPR009045">
    <property type="entry name" value="Zn_M74/Hedgehog-like"/>
</dbReference>
<dbReference type="Gene3D" id="3.30.1380.10">
    <property type="match status" value="1"/>
</dbReference>
<dbReference type="Gene3D" id="3.30.200.180">
    <property type="match status" value="1"/>
</dbReference>
<dbReference type="SUPFAM" id="SSF55166">
    <property type="entry name" value="Hedgehog/DD-peptidase"/>
    <property type="match status" value="1"/>
</dbReference>
<dbReference type="Pfam" id="PF02557">
    <property type="entry name" value="VanY"/>
    <property type="match status" value="1"/>
</dbReference>
<protein>
    <submittedName>
        <fullName evidence="2">D-alanyl-D-alanine carboxypeptidase</fullName>
        <ecNumber evidence="2">3.4.16.4</ecNumber>
    </submittedName>
</protein>
<keyword evidence="3" id="KW-1185">Reference proteome</keyword>
<keyword evidence="2" id="KW-0121">Carboxypeptidase</keyword>
<evidence type="ECO:0000313" key="2">
    <source>
        <dbReference type="EMBL" id="MBP1905345.1"/>
    </source>
</evidence>
<dbReference type="EC" id="3.4.16.4" evidence="2"/>
<feature type="domain" description="D-alanyl-D-alanine carboxypeptidase-like core" evidence="1">
    <location>
        <begin position="99"/>
        <end position="214"/>
    </location>
</feature>
<dbReference type="PANTHER" id="PTHR34385">
    <property type="entry name" value="D-ALANYL-D-ALANINE CARBOXYPEPTIDASE"/>
    <property type="match status" value="1"/>
</dbReference>
<gene>
    <name evidence="2" type="ORF">J2Z32_001975</name>
</gene>
<dbReference type="CDD" id="cd14852">
    <property type="entry name" value="LD-carboxypeptidase"/>
    <property type="match status" value="1"/>
</dbReference>
<sequence length="285" mass="32271">MKKFLFFSIVLLLLVAGVNGAIILFEQGQFDISYSDERQFETKKVKTIKVVPSKEVHKGDLLLVNRDYAVHEDGVKKDIVNLGAQDDLVDGFVLLDRNTYLSKSVAKKFKAMIKDAAKDGVNRFVISSGYRDLDKQEQLYKEHGADYALPAGYSEHNLGLSLDIGSTQKEMKEADEGKWLQENAWKYGFILRYPSNKTGVTGILYEPWHFRYVGLPHSAIMYKNDWVLEEYLDYLKSEGHIAVEVGQVKYNVSYYSASNKSIVIKVGNEYDISGDNIGGIIVTNR</sequence>
<organism evidence="2 3">
    <name type="scientific">Paenibacillus turicensis</name>
    <dbReference type="NCBI Taxonomy" id="160487"/>
    <lineage>
        <taxon>Bacteria</taxon>
        <taxon>Bacillati</taxon>
        <taxon>Bacillota</taxon>
        <taxon>Bacilli</taxon>
        <taxon>Bacillales</taxon>
        <taxon>Paenibacillaceae</taxon>
        <taxon>Paenibacillus</taxon>
    </lineage>
</organism>
<dbReference type="InterPro" id="IPR058193">
    <property type="entry name" value="VanY/YodJ_core_dom"/>
</dbReference>
<dbReference type="RefSeq" id="WP_210088975.1">
    <property type="nucleotide sequence ID" value="NZ_JAGGKG010000008.1"/>
</dbReference>
<evidence type="ECO:0000259" key="1">
    <source>
        <dbReference type="Pfam" id="PF02557"/>
    </source>
</evidence>
<dbReference type="EMBL" id="JAGGKG010000008">
    <property type="protein sequence ID" value="MBP1905345.1"/>
    <property type="molecule type" value="Genomic_DNA"/>
</dbReference>
<dbReference type="InterPro" id="IPR052179">
    <property type="entry name" value="DD-CPase-like"/>
</dbReference>
<name>A0ABS4FRZ7_9BACL</name>